<protein>
    <submittedName>
        <fullName evidence="2">Helix-turn-helix transcriptional regulator</fullName>
    </submittedName>
</protein>
<dbReference type="SUPFAM" id="SSF47413">
    <property type="entry name" value="lambda repressor-like DNA-binding domains"/>
    <property type="match status" value="1"/>
</dbReference>
<dbReference type="Pfam" id="PF13560">
    <property type="entry name" value="HTH_31"/>
    <property type="match status" value="1"/>
</dbReference>
<dbReference type="Proteomes" id="UP001183610">
    <property type="component" value="Unassembled WGS sequence"/>
</dbReference>
<evidence type="ECO:0000313" key="3">
    <source>
        <dbReference type="Proteomes" id="UP001183610"/>
    </source>
</evidence>
<comment type="caution">
    <text evidence="2">The sequence shown here is derived from an EMBL/GenBank/DDBJ whole genome shotgun (WGS) entry which is preliminary data.</text>
</comment>
<evidence type="ECO:0000313" key="2">
    <source>
        <dbReference type="EMBL" id="MDT0410262.1"/>
    </source>
</evidence>
<proteinExistence type="predicted"/>
<organism evidence="2 3">
    <name type="scientific">Streptomyces evansiae</name>
    <dbReference type="NCBI Taxonomy" id="3075535"/>
    <lineage>
        <taxon>Bacteria</taxon>
        <taxon>Bacillati</taxon>
        <taxon>Actinomycetota</taxon>
        <taxon>Actinomycetes</taxon>
        <taxon>Kitasatosporales</taxon>
        <taxon>Streptomycetaceae</taxon>
        <taxon>Streptomyces</taxon>
    </lineage>
</organism>
<dbReference type="EMBL" id="JAVRET010000029">
    <property type="protein sequence ID" value="MDT0410262.1"/>
    <property type="molecule type" value="Genomic_DNA"/>
</dbReference>
<gene>
    <name evidence="2" type="ORF">RM698_14495</name>
</gene>
<name>A0ABU2R0M5_9ACTN</name>
<evidence type="ECO:0000259" key="1">
    <source>
        <dbReference type="PROSITE" id="PS50943"/>
    </source>
</evidence>
<reference evidence="3" key="1">
    <citation type="submission" date="2023-07" db="EMBL/GenBank/DDBJ databases">
        <title>30 novel species of actinomycetes from the DSMZ collection.</title>
        <authorList>
            <person name="Nouioui I."/>
        </authorList>
    </citation>
    <scope>NUCLEOTIDE SEQUENCE [LARGE SCALE GENOMIC DNA]</scope>
    <source>
        <strain evidence="3">DSM 41979</strain>
    </source>
</reference>
<dbReference type="Gene3D" id="1.10.260.40">
    <property type="entry name" value="lambda repressor-like DNA-binding domains"/>
    <property type="match status" value="1"/>
</dbReference>
<dbReference type="InterPro" id="IPR001387">
    <property type="entry name" value="Cro/C1-type_HTH"/>
</dbReference>
<dbReference type="RefSeq" id="WP_009068536.1">
    <property type="nucleotide sequence ID" value="NZ_JAVRET010000029.1"/>
</dbReference>
<accession>A0ABU2R0M5</accession>
<dbReference type="CDD" id="cd00093">
    <property type="entry name" value="HTH_XRE"/>
    <property type="match status" value="1"/>
</dbReference>
<dbReference type="SMART" id="SM00530">
    <property type="entry name" value="HTH_XRE"/>
    <property type="match status" value="1"/>
</dbReference>
<keyword evidence="3" id="KW-1185">Reference proteome</keyword>
<feature type="domain" description="HTH cro/C1-type" evidence="1">
    <location>
        <begin position="21"/>
        <end position="74"/>
    </location>
</feature>
<dbReference type="Pfam" id="PF19054">
    <property type="entry name" value="DUF5753"/>
    <property type="match status" value="1"/>
</dbReference>
<dbReference type="PROSITE" id="PS50943">
    <property type="entry name" value="HTH_CROC1"/>
    <property type="match status" value="1"/>
</dbReference>
<dbReference type="InterPro" id="IPR043917">
    <property type="entry name" value="DUF5753"/>
</dbReference>
<sequence length="276" mass="30463">MVNRKALDPARSPGEAFGEHLRRLRDGRGWTQEELAARMGISASHVSAVETGRRPPTPQFAKRADRELATGDELRRRSRVARRTSLLEGFPEYVDHELRASEIRVYEVGVVPGILQTRAYAEALTARSVERGAITEEQGEERLALVAARQEALLRSPLPLVFVLLDESCLCRPVGTSAVMAAQFGALVEFAARPNTVVQVIPFAMGDRRPLSLPLYILTMDTGRLIAYAESAHQGTLEHERASVMPLLTSYHQMQAEAPSQPASVAMIERLRKGTT</sequence>
<dbReference type="InterPro" id="IPR010982">
    <property type="entry name" value="Lambda_DNA-bd_dom_sf"/>
</dbReference>